<dbReference type="AlphaFoldDB" id="A0A1D3TWR0"/>
<dbReference type="RefSeq" id="WP_091235808.1">
    <property type="nucleotide sequence ID" value="NZ_FMKA01000024.1"/>
</dbReference>
<protein>
    <submittedName>
        <fullName evidence="1">Nucleoside-diphosphate-sugar epimerase</fullName>
    </submittedName>
</protein>
<evidence type="ECO:0000313" key="1">
    <source>
        <dbReference type="EMBL" id="SCP98695.1"/>
    </source>
</evidence>
<dbReference type="Gene3D" id="3.40.50.720">
    <property type="entry name" value="NAD(P)-binding Rossmann-like Domain"/>
    <property type="match status" value="1"/>
</dbReference>
<sequence length="700" mass="80323">MGILFTGNLSPMASGFFRKIDQNHKIVVCGKSGIKDFGNLSVTPYDYNIDEAEFKNIFKTYSFKTVIYISNTIDGAIKAFDELENLENTLYLCRQNKVTNFIYITDNDFEEGTHENNSNSSRFILQQACESLCRNSSKEYGINLTLVRVPYIYNTEMNVKPHLFSQLGIWVNAAVLEKKIAFPGNPDDEVDFLWDEDLGILLDRILDDPPKGYLEMNIAGRNGMTYHQLSEMIRSHVADIEVSYIHKRIAIPQYAKGPEARQKYGWFPVGSLDEQLPGMIASCRSQYKKRKSFLFGANTKVKDVLSVSIELIFFFALTTYLDYWTADNAQIGFLDFRLIFVVVMGVLRGLDIGMLAAAAACIGYVFSATVELQWQIVFYNVQNWLPFAAYFLAGSVSGYTSDKSNDAIRFLKQEQEVLEQKYIFLSELYMKALENKDAFNSQIIGYKNSYGRIYEVTKKLESTIPEQIFYEAVQVLEDVLENCYVAIYSVKEDSDYARLNVCSKALHTVLQKSVRISDYPEMMDRLNADKTWINTKCLPDYPAYAIAITHNKKIAGLICLQYAEDRQMNLDFSNRFKIVSGLIKNSLIRAIERREQAECGTMIPNTRILRKEHFQKVLEVKRQMKEKEISEYLLIRLFNTGRKLTELSDTVSKMVRDNDIIGLGEDEQVYLILSQTNSGYLSVIAERLQKNQIQFELVHS</sequence>
<organism evidence="1 2">
    <name type="scientific">Anaerobium acetethylicum</name>
    <dbReference type="NCBI Taxonomy" id="1619234"/>
    <lineage>
        <taxon>Bacteria</taxon>
        <taxon>Bacillati</taxon>
        <taxon>Bacillota</taxon>
        <taxon>Clostridia</taxon>
        <taxon>Lachnospirales</taxon>
        <taxon>Lachnospiraceae</taxon>
        <taxon>Anaerobium</taxon>
    </lineage>
</organism>
<gene>
    <name evidence="1" type="ORF">SAMN05421730_102435</name>
</gene>
<accession>A0A1D3TWR0</accession>
<reference evidence="1 2" key="1">
    <citation type="submission" date="2016-09" db="EMBL/GenBank/DDBJ databases">
        <authorList>
            <person name="Capua I."/>
            <person name="De Benedictis P."/>
            <person name="Joannis T."/>
            <person name="Lombin L.H."/>
            <person name="Cattoli G."/>
        </authorList>
    </citation>
    <scope>NUCLEOTIDE SEQUENCE [LARGE SCALE GENOMIC DNA]</scope>
    <source>
        <strain evidence="1 2">GluBS11</strain>
    </source>
</reference>
<evidence type="ECO:0000313" key="2">
    <source>
        <dbReference type="Proteomes" id="UP000199315"/>
    </source>
</evidence>
<name>A0A1D3TWR0_9FIRM</name>
<dbReference type="OrthoDB" id="3237876at2"/>
<dbReference type="EMBL" id="FMKA01000024">
    <property type="protein sequence ID" value="SCP98695.1"/>
    <property type="molecule type" value="Genomic_DNA"/>
</dbReference>
<keyword evidence="2" id="KW-1185">Reference proteome</keyword>
<dbReference type="STRING" id="1619234.SAMN05421730_102435"/>
<proteinExistence type="predicted"/>
<dbReference type="InterPro" id="IPR036291">
    <property type="entry name" value="NAD(P)-bd_dom_sf"/>
</dbReference>
<dbReference type="Proteomes" id="UP000199315">
    <property type="component" value="Unassembled WGS sequence"/>
</dbReference>
<dbReference type="SUPFAM" id="SSF51735">
    <property type="entry name" value="NAD(P)-binding Rossmann-fold domains"/>
    <property type="match status" value="1"/>
</dbReference>